<keyword evidence="2" id="KW-1185">Reference proteome</keyword>
<dbReference type="AlphaFoldDB" id="A0A511UZM7"/>
<name>A0A511UZM7_9BACI</name>
<evidence type="ECO:0000313" key="2">
    <source>
        <dbReference type="Proteomes" id="UP000321491"/>
    </source>
</evidence>
<comment type="caution">
    <text evidence="1">The sequence shown here is derived from an EMBL/GenBank/DDBJ whole genome shotgun (WGS) entry which is preliminary data.</text>
</comment>
<accession>A0A511UZM7</accession>
<evidence type="ECO:0000313" key="1">
    <source>
        <dbReference type="EMBL" id="GEN32104.1"/>
    </source>
</evidence>
<reference evidence="1 2" key="1">
    <citation type="submission" date="2019-07" db="EMBL/GenBank/DDBJ databases">
        <title>Whole genome shotgun sequence of Cerasibacillus quisquiliarum NBRC 102429.</title>
        <authorList>
            <person name="Hosoyama A."/>
            <person name="Uohara A."/>
            <person name="Ohji S."/>
            <person name="Ichikawa N."/>
        </authorList>
    </citation>
    <scope>NUCLEOTIDE SEQUENCE [LARGE SCALE GENOMIC DNA]</scope>
    <source>
        <strain evidence="1 2">NBRC 102429</strain>
    </source>
</reference>
<dbReference type="EMBL" id="BJXW01000029">
    <property type="protein sequence ID" value="GEN32104.1"/>
    <property type="molecule type" value="Genomic_DNA"/>
</dbReference>
<protein>
    <submittedName>
        <fullName evidence="1">Uncharacterized protein</fullName>
    </submittedName>
</protein>
<dbReference type="RefSeq" id="WP_146938473.1">
    <property type="nucleotide sequence ID" value="NZ_BJXW01000029.1"/>
</dbReference>
<dbReference type="OrthoDB" id="5513277at2"/>
<organism evidence="1 2">
    <name type="scientific">Cerasibacillus quisquiliarum</name>
    <dbReference type="NCBI Taxonomy" id="227865"/>
    <lineage>
        <taxon>Bacteria</taxon>
        <taxon>Bacillati</taxon>
        <taxon>Bacillota</taxon>
        <taxon>Bacilli</taxon>
        <taxon>Bacillales</taxon>
        <taxon>Bacillaceae</taxon>
        <taxon>Cerasibacillus</taxon>
    </lineage>
</organism>
<gene>
    <name evidence="1" type="ORF">CQU01_23420</name>
</gene>
<dbReference type="Proteomes" id="UP000321491">
    <property type="component" value="Unassembled WGS sequence"/>
</dbReference>
<proteinExistence type="predicted"/>
<sequence length="68" mass="8261">MTKQSIYKSEEGKRLITQHYEDYIKSLKKEIFPNLTTFKTYDMGHFPSKKHIKNMNSEMLEFLVKHDY</sequence>